<keyword evidence="2 3" id="KW-0378">Hydrolase</keyword>
<keyword evidence="6" id="KW-1185">Reference proteome</keyword>
<dbReference type="EC" id="3.1.1.-" evidence="3"/>
<evidence type="ECO:0000313" key="5">
    <source>
        <dbReference type="EMBL" id="KAL0959302.1"/>
    </source>
</evidence>
<sequence>MLFSARIGAALIFVGATSASILPRAPDPTVQLDSGTFTGRKLGRTDRFLGIPFAKPPTGDLRFRRPVSVDSYEARSYDASAYGPACPQHDFHGAVLESGLVDNVVSNVINTFWAVFTPDNEDCLSLNVIKPSNVPSGTKLPVVVWIYGGGFQIGGTATYDGTVIVERSIQLNEPVVYVSMNYRLGAFGFLASQEVKDAKVGNLGLYDQREALHWVQKYIGAFGGDPAKVTIWGESAGSFSVGLQMLANGGDPQGLFRAGFMQSGTIIPVGDITHGQKYYDAIVEDTGCAGESDTLQCLRALPYDILKSAADQTPSILGYESLAAAWAPRVDSEFITDVPHALVKQGKIASVPFVAGNTDDEGTLFAFASRNVTTTAEFKGYIKSVLLPDISGADLDTIATLYPADITRGSPYDTGILNALTPQFKRIASLLGDAVLTGPRRFLLNEVSAKQNSWSFLSKRFKATPFFGSFHATDLFQVYGAGELQDYVINFVNNLDPNGQHLRAWPKYSTSSRQQMTFLDSIIPTSVTVDNYRVAQIDFVVDVLSRHPL</sequence>
<protein>
    <recommendedName>
        <fullName evidence="3">Carboxylic ester hydrolase</fullName>
        <ecNumber evidence="3">3.1.1.-</ecNumber>
    </recommendedName>
</protein>
<dbReference type="Proteomes" id="UP001556367">
    <property type="component" value="Unassembled WGS sequence"/>
</dbReference>
<comment type="caution">
    <text evidence="5">The sequence shown here is derived from an EMBL/GenBank/DDBJ whole genome shotgun (WGS) entry which is preliminary data.</text>
</comment>
<organism evidence="5 6">
    <name type="scientific">Hohenbuehelia grisea</name>
    <dbReference type="NCBI Taxonomy" id="104357"/>
    <lineage>
        <taxon>Eukaryota</taxon>
        <taxon>Fungi</taxon>
        <taxon>Dikarya</taxon>
        <taxon>Basidiomycota</taxon>
        <taxon>Agaricomycotina</taxon>
        <taxon>Agaricomycetes</taxon>
        <taxon>Agaricomycetidae</taxon>
        <taxon>Agaricales</taxon>
        <taxon>Pleurotineae</taxon>
        <taxon>Pleurotaceae</taxon>
        <taxon>Hohenbuehelia</taxon>
    </lineage>
</organism>
<gene>
    <name evidence="5" type="ORF">HGRIS_014566</name>
</gene>
<dbReference type="InterPro" id="IPR029058">
    <property type="entry name" value="AB_hydrolase_fold"/>
</dbReference>
<feature type="domain" description="Carboxylesterase type B" evidence="4">
    <location>
        <begin position="27"/>
        <end position="517"/>
    </location>
</feature>
<keyword evidence="3" id="KW-0732">Signal</keyword>
<evidence type="ECO:0000256" key="1">
    <source>
        <dbReference type="ARBA" id="ARBA00005964"/>
    </source>
</evidence>
<dbReference type="InterPro" id="IPR002018">
    <property type="entry name" value="CarbesteraseB"/>
</dbReference>
<dbReference type="Pfam" id="PF00135">
    <property type="entry name" value="COesterase"/>
    <property type="match status" value="1"/>
</dbReference>
<feature type="signal peptide" evidence="3">
    <location>
        <begin position="1"/>
        <end position="19"/>
    </location>
</feature>
<name>A0ABR3JUU3_9AGAR</name>
<dbReference type="PROSITE" id="PS00122">
    <property type="entry name" value="CARBOXYLESTERASE_B_1"/>
    <property type="match status" value="1"/>
</dbReference>
<feature type="chain" id="PRO_5044960283" description="Carboxylic ester hydrolase" evidence="3">
    <location>
        <begin position="20"/>
        <end position="549"/>
    </location>
</feature>
<proteinExistence type="inferred from homology"/>
<evidence type="ECO:0000313" key="6">
    <source>
        <dbReference type="Proteomes" id="UP001556367"/>
    </source>
</evidence>
<comment type="similarity">
    <text evidence="1 3">Belongs to the type-B carboxylesterase/lipase family.</text>
</comment>
<evidence type="ECO:0000256" key="3">
    <source>
        <dbReference type="RuleBase" id="RU361235"/>
    </source>
</evidence>
<dbReference type="InterPro" id="IPR019826">
    <property type="entry name" value="Carboxylesterase_B_AS"/>
</dbReference>
<evidence type="ECO:0000256" key="2">
    <source>
        <dbReference type="ARBA" id="ARBA00022801"/>
    </source>
</evidence>
<dbReference type="InterPro" id="IPR050309">
    <property type="entry name" value="Type-B_Carboxylest/Lipase"/>
</dbReference>
<accession>A0ABR3JUU3</accession>
<reference evidence="6" key="1">
    <citation type="submission" date="2024-06" db="EMBL/GenBank/DDBJ databases">
        <title>Multi-omics analyses provide insights into the biosynthesis of the anticancer antibiotic pleurotin in Hohenbuehelia grisea.</title>
        <authorList>
            <person name="Weaver J.A."/>
            <person name="Alberti F."/>
        </authorList>
    </citation>
    <scope>NUCLEOTIDE SEQUENCE [LARGE SCALE GENOMIC DNA]</scope>
    <source>
        <strain evidence="6">T-177</strain>
    </source>
</reference>
<dbReference type="PANTHER" id="PTHR11559">
    <property type="entry name" value="CARBOXYLESTERASE"/>
    <property type="match status" value="1"/>
</dbReference>
<dbReference type="EMBL" id="JASNQZ010000003">
    <property type="protein sequence ID" value="KAL0959302.1"/>
    <property type="molecule type" value="Genomic_DNA"/>
</dbReference>
<evidence type="ECO:0000259" key="4">
    <source>
        <dbReference type="Pfam" id="PF00135"/>
    </source>
</evidence>
<dbReference type="Gene3D" id="3.40.50.1820">
    <property type="entry name" value="alpha/beta hydrolase"/>
    <property type="match status" value="1"/>
</dbReference>
<dbReference type="SUPFAM" id="SSF53474">
    <property type="entry name" value="alpha/beta-Hydrolases"/>
    <property type="match status" value="1"/>
</dbReference>